<organism evidence="1 2">
    <name type="scientific">Argiope bruennichi</name>
    <name type="common">Wasp spider</name>
    <name type="synonym">Aranea bruennichi</name>
    <dbReference type="NCBI Taxonomy" id="94029"/>
    <lineage>
        <taxon>Eukaryota</taxon>
        <taxon>Metazoa</taxon>
        <taxon>Ecdysozoa</taxon>
        <taxon>Arthropoda</taxon>
        <taxon>Chelicerata</taxon>
        <taxon>Arachnida</taxon>
        <taxon>Araneae</taxon>
        <taxon>Araneomorphae</taxon>
        <taxon>Entelegynae</taxon>
        <taxon>Araneoidea</taxon>
        <taxon>Araneidae</taxon>
        <taxon>Argiope</taxon>
    </lineage>
</organism>
<name>A0A8T0F2E9_ARGBR</name>
<dbReference type="EMBL" id="JABXBU010000030">
    <property type="protein sequence ID" value="KAF8784642.1"/>
    <property type="molecule type" value="Genomic_DNA"/>
</dbReference>
<reference evidence="1" key="1">
    <citation type="journal article" date="2020" name="bioRxiv">
        <title>Chromosome-level reference genome of the European wasp spider Argiope bruennichi: a resource for studies on range expansion and evolutionary adaptation.</title>
        <authorList>
            <person name="Sheffer M.M."/>
            <person name="Hoppe A."/>
            <person name="Krehenwinkel H."/>
            <person name="Uhl G."/>
            <person name="Kuss A.W."/>
            <person name="Jensen L."/>
            <person name="Jensen C."/>
            <person name="Gillespie R.G."/>
            <person name="Hoff K.J."/>
            <person name="Prost S."/>
        </authorList>
    </citation>
    <scope>NUCLEOTIDE SEQUENCE</scope>
</reference>
<dbReference type="AlphaFoldDB" id="A0A8T0F2E9"/>
<accession>A0A8T0F2E9</accession>
<sequence>MLENPKPCVICYYRSAMPFCSKRDHVVAVVKRNMMVCIFCDARFEVGTWLRPRHVGSDDTISMISEGESDQCQERLPIGDR</sequence>
<evidence type="ECO:0000313" key="2">
    <source>
        <dbReference type="Proteomes" id="UP000807504"/>
    </source>
</evidence>
<comment type="caution">
    <text evidence="1">The sequence shown here is derived from an EMBL/GenBank/DDBJ whole genome shotgun (WGS) entry which is preliminary data.</text>
</comment>
<keyword evidence="2" id="KW-1185">Reference proteome</keyword>
<proteinExistence type="predicted"/>
<reference evidence="1" key="2">
    <citation type="submission" date="2020-06" db="EMBL/GenBank/DDBJ databases">
        <authorList>
            <person name="Sheffer M."/>
        </authorList>
    </citation>
    <scope>NUCLEOTIDE SEQUENCE</scope>
</reference>
<protein>
    <submittedName>
        <fullName evidence="1">Uncharacterized protein</fullName>
    </submittedName>
</protein>
<gene>
    <name evidence="1" type="ORF">HNY73_010293</name>
</gene>
<dbReference type="Proteomes" id="UP000807504">
    <property type="component" value="Unassembled WGS sequence"/>
</dbReference>
<evidence type="ECO:0000313" key="1">
    <source>
        <dbReference type="EMBL" id="KAF8784642.1"/>
    </source>
</evidence>